<dbReference type="PANTHER" id="PTHR13748:SF70">
    <property type="entry name" value="COBW_HYPB_UREG NUCLEOTIDE-BINDING DOMAIN-CONTAINING PROTEIN"/>
    <property type="match status" value="1"/>
</dbReference>
<accession>A0A2P6V4Z3</accession>
<dbReference type="Pfam" id="PF02492">
    <property type="entry name" value="cobW"/>
    <property type="match status" value="1"/>
</dbReference>
<feature type="domain" description="CobW C-terminal" evidence="6">
    <location>
        <begin position="237"/>
        <end position="336"/>
    </location>
</feature>
<dbReference type="InterPro" id="IPR027417">
    <property type="entry name" value="P-loop_NTPase"/>
</dbReference>
<dbReference type="SMART" id="SM00833">
    <property type="entry name" value="CobW_C"/>
    <property type="match status" value="1"/>
</dbReference>
<keyword evidence="1" id="KW-0547">Nucleotide-binding</keyword>
<dbReference type="PANTHER" id="PTHR13748">
    <property type="entry name" value="COBW-RELATED"/>
    <property type="match status" value="1"/>
</dbReference>
<dbReference type="Pfam" id="PF07683">
    <property type="entry name" value="CobW_C"/>
    <property type="match status" value="1"/>
</dbReference>
<dbReference type="Gene3D" id="3.40.50.300">
    <property type="entry name" value="P-loop containing nucleotide triphosphate hydrolases"/>
    <property type="match status" value="1"/>
</dbReference>
<proteinExistence type="inferred from homology"/>
<keyword evidence="8" id="KW-1185">Reference proteome</keyword>
<keyword evidence="2" id="KW-0378">Hydrolase</keyword>
<protein>
    <submittedName>
        <fullName evidence="7">Cobalamin biosynthesis</fullName>
    </submittedName>
</protein>
<dbReference type="EMBL" id="LHPF02000029">
    <property type="protein sequence ID" value="PSC69152.1"/>
    <property type="molecule type" value="Genomic_DNA"/>
</dbReference>
<dbReference type="SUPFAM" id="SSF90002">
    <property type="entry name" value="Hypothetical protein YjiA, C-terminal domain"/>
    <property type="match status" value="1"/>
</dbReference>
<evidence type="ECO:0000256" key="1">
    <source>
        <dbReference type="ARBA" id="ARBA00022741"/>
    </source>
</evidence>
<evidence type="ECO:0000256" key="5">
    <source>
        <dbReference type="ARBA" id="ARBA00049117"/>
    </source>
</evidence>
<gene>
    <name evidence="7" type="ORF">C2E20_7305</name>
</gene>
<sequence length="342" mass="37744">MDSRVPITVITGFLGSGKTTLVNRILTENHGKRIAIIENEFGEVGVDDGLVVETKEEVFEMNNGCICCTVRGDLIRILHKLLKRKNKFDAILIETTGLADPAPVAQTFFVDKDLKVCGCVGGASVRLDAILTVVDAKHIRHHLDKEVEEGAENEAVEQVAFADRLLLNKIDLVSEEEKQDVRQRLKAINGAAEIIECAQARCDLDRVLGIRAFDLERILAEEPQFLEDSEHTHSSDVTSVGIEAEGELDGERVQGWLSALLREKGADIFRSKGILCLAGSYEKYVFQGVHMLMSLASTADGVGRPWAPVEKRLNRLVFIGRNLDRQRLNASFRACLVAARAA</sequence>
<dbReference type="GO" id="GO:0016787">
    <property type="term" value="F:hydrolase activity"/>
    <property type="evidence" value="ECO:0007669"/>
    <property type="project" value="UniProtKB-KW"/>
</dbReference>
<dbReference type="InterPro" id="IPR051316">
    <property type="entry name" value="Zinc-reg_GTPase_activator"/>
</dbReference>
<evidence type="ECO:0000256" key="3">
    <source>
        <dbReference type="ARBA" id="ARBA00023186"/>
    </source>
</evidence>
<name>A0A2P6V4Z3_9CHLO</name>
<dbReference type="STRING" id="554055.A0A2P6V4Z3"/>
<dbReference type="Proteomes" id="UP000239649">
    <property type="component" value="Unassembled WGS sequence"/>
</dbReference>
<evidence type="ECO:0000259" key="6">
    <source>
        <dbReference type="SMART" id="SM00833"/>
    </source>
</evidence>
<dbReference type="InterPro" id="IPR003495">
    <property type="entry name" value="CobW/HypB/UreG_nucleotide-bd"/>
</dbReference>
<comment type="caution">
    <text evidence="7">The sequence shown here is derived from an EMBL/GenBank/DDBJ whole genome shotgun (WGS) entry which is preliminary data.</text>
</comment>
<dbReference type="InterPro" id="IPR036627">
    <property type="entry name" value="CobW-likC_sf"/>
</dbReference>
<evidence type="ECO:0000313" key="8">
    <source>
        <dbReference type="Proteomes" id="UP000239649"/>
    </source>
</evidence>
<dbReference type="OrthoDB" id="258627at2759"/>
<evidence type="ECO:0000256" key="4">
    <source>
        <dbReference type="ARBA" id="ARBA00034320"/>
    </source>
</evidence>
<evidence type="ECO:0000256" key="2">
    <source>
        <dbReference type="ARBA" id="ARBA00022801"/>
    </source>
</evidence>
<dbReference type="Gene3D" id="3.30.1220.10">
    <property type="entry name" value="CobW-like, C-terminal domain"/>
    <property type="match status" value="1"/>
</dbReference>
<dbReference type="InterPro" id="IPR011629">
    <property type="entry name" value="CobW-like_C"/>
</dbReference>
<dbReference type="AlphaFoldDB" id="A0A2P6V4Z3"/>
<dbReference type="SUPFAM" id="SSF52540">
    <property type="entry name" value="P-loop containing nucleoside triphosphate hydrolases"/>
    <property type="match status" value="1"/>
</dbReference>
<comment type="similarity">
    <text evidence="4">Belongs to the SIMIBI class G3E GTPase family. ZNG1 subfamily.</text>
</comment>
<keyword evidence="3" id="KW-0143">Chaperone</keyword>
<dbReference type="GO" id="GO:0000166">
    <property type="term" value="F:nucleotide binding"/>
    <property type="evidence" value="ECO:0007669"/>
    <property type="project" value="UniProtKB-KW"/>
</dbReference>
<evidence type="ECO:0000313" key="7">
    <source>
        <dbReference type="EMBL" id="PSC69152.1"/>
    </source>
</evidence>
<organism evidence="7 8">
    <name type="scientific">Micractinium conductrix</name>
    <dbReference type="NCBI Taxonomy" id="554055"/>
    <lineage>
        <taxon>Eukaryota</taxon>
        <taxon>Viridiplantae</taxon>
        <taxon>Chlorophyta</taxon>
        <taxon>core chlorophytes</taxon>
        <taxon>Trebouxiophyceae</taxon>
        <taxon>Chlorellales</taxon>
        <taxon>Chlorellaceae</taxon>
        <taxon>Chlorella clade</taxon>
        <taxon>Micractinium</taxon>
    </lineage>
</organism>
<dbReference type="GO" id="GO:0005737">
    <property type="term" value="C:cytoplasm"/>
    <property type="evidence" value="ECO:0007669"/>
    <property type="project" value="TreeGrafter"/>
</dbReference>
<reference evidence="7 8" key="1">
    <citation type="journal article" date="2018" name="Plant J.">
        <title>Genome sequences of Chlorella sorokiniana UTEX 1602 and Micractinium conductrix SAG 241.80: implications to maltose excretion by a green alga.</title>
        <authorList>
            <person name="Arriola M.B."/>
            <person name="Velmurugan N."/>
            <person name="Zhang Y."/>
            <person name="Plunkett M.H."/>
            <person name="Hondzo H."/>
            <person name="Barney B.M."/>
        </authorList>
    </citation>
    <scope>NUCLEOTIDE SEQUENCE [LARGE SCALE GENOMIC DNA]</scope>
    <source>
        <strain evidence="7 8">SAG 241.80</strain>
    </source>
</reference>
<comment type="catalytic activity">
    <reaction evidence="5">
        <text>GTP + H2O = GDP + phosphate + H(+)</text>
        <dbReference type="Rhea" id="RHEA:19669"/>
        <dbReference type="ChEBI" id="CHEBI:15377"/>
        <dbReference type="ChEBI" id="CHEBI:15378"/>
        <dbReference type="ChEBI" id="CHEBI:37565"/>
        <dbReference type="ChEBI" id="CHEBI:43474"/>
        <dbReference type="ChEBI" id="CHEBI:58189"/>
    </reaction>
    <physiologicalReaction direction="left-to-right" evidence="5">
        <dbReference type="Rhea" id="RHEA:19670"/>
    </physiologicalReaction>
</comment>
<dbReference type="CDD" id="cd03112">
    <property type="entry name" value="CobW-like"/>
    <property type="match status" value="1"/>
</dbReference>